<dbReference type="RefSeq" id="WP_138986986.1">
    <property type="nucleotide sequence ID" value="NZ_CP043869.1"/>
</dbReference>
<proteinExistence type="predicted"/>
<dbReference type="InterPro" id="IPR021936">
    <property type="entry name" value="DUF3549"/>
</dbReference>
<evidence type="ECO:0000313" key="1">
    <source>
        <dbReference type="EMBL" id="QEQ97372.1"/>
    </source>
</evidence>
<dbReference type="KEGG" id="ncu:F0U83_11975"/>
<sequence length="352" mass="38938">MSDFSSISALLNQSGASYRIFDMGRRISKLTSDQFEKLEQGLIPYPSPYLHHAWLALMLWNPKQTDQNVVWFLKFPLDEQGFLVQAVRDDFLNRLLQNISQMLNQTSLDDSNDALKDNPFSFTPDQEKMAMFHSMANKLTNAGASHFYSGAKAYLGGEMGWKNWSGVGYQGVADLVTRLDEDNNSAYLINAIPHLPTEPLVALCTCLEHASPNHRIATALQRRLESAISDAHASSLIAALLRGLSNIHNDVMVKEAIETVLTSTHAGNAEILTAIATRCHTSLQHPDLLSLYLEKLAVSEAGQAGFSRILADLMFIPVMRILILQAFRNPQRSDALTTAVGNMFGKQFAGSV</sequence>
<dbReference type="Pfam" id="PF12069">
    <property type="entry name" value="DUF3549"/>
    <property type="match status" value="1"/>
</dbReference>
<reference evidence="1 2" key="1">
    <citation type="journal article" date="2019" name="Biochem. Eng. J.">
        <title>Metabolic engineering of the marine bacteria Neptunomonas concharum for the production of acetoin and meso-2,3-butanediol from acetate.</title>
        <authorList>
            <person name="Li W."/>
            <person name="Pu N."/>
            <person name="Liu C.-X."/>
            <person name="Yuan Q.-P."/>
            <person name="Li Z.-J."/>
        </authorList>
    </citation>
    <scope>NUCLEOTIDE SEQUENCE [LARGE SCALE GENOMIC DNA]</scope>
    <source>
        <strain evidence="1 2">JCM17730</strain>
    </source>
</reference>
<organism evidence="1 2">
    <name type="scientific">Neptunomonas concharum</name>
    <dbReference type="NCBI Taxonomy" id="1031538"/>
    <lineage>
        <taxon>Bacteria</taxon>
        <taxon>Pseudomonadati</taxon>
        <taxon>Pseudomonadota</taxon>
        <taxon>Gammaproteobacteria</taxon>
        <taxon>Oceanospirillales</taxon>
        <taxon>Oceanospirillaceae</taxon>
        <taxon>Neptunomonas</taxon>
    </lineage>
</organism>
<dbReference type="EMBL" id="CP043869">
    <property type="protein sequence ID" value="QEQ97372.1"/>
    <property type="molecule type" value="Genomic_DNA"/>
</dbReference>
<dbReference type="Proteomes" id="UP000324760">
    <property type="component" value="Chromosome"/>
</dbReference>
<gene>
    <name evidence="1" type="ORF">F0U83_11975</name>
</gene>
<dbReference type="AlphaFoldDB" id="A0A5P1RDK6"/>
<accession>A0A5P1RDK6</accession>
<evidence type="ECO:0000313" key="2">
    <source>
        <dbReference type="Proteomes" id="UP000324760"/>
    </source>
</evidence>
<protein>
    <submittedName>
        <fullName evidence="1">DUF3549 family protein</fullName>
    </submittedName>
</protein>
<dbReference type="OrthoDB" id="5597089at2"/>
<keyword evidence="2" id="KW-1185">Reference proteome</keyword>
<name>A0A5P1RDK6_9GAMM</name>